<dbReference type="GO" id="GO:0046872">
    <property type="term" value="F:metal ion binding"/>
    <property type="evidence" value="ECO:0007669"/>
    <property type="project" value="InterPro"/>
</dbReference>
<dbReference type="KEGG" id="pbd:PBOR_11535"/>
<keyword evidence="1" id="KW-0067">ATP-binding</keyword>
<dbReference type="Pfam" id="PF14398">
    <property type="entry name" value="ATPgrasp_YheCD"/>
    <property type="match status" value="1"/>
</dbReference>
<dbReference type="OrthoDB" id="7869153at2"/>
<keyword evidence="4" id="KW-1185">Reference proteome</keyword>
<evidence type="ECO:0000313" key="4">
    <source>
        <dbReference type="Proteomes" id="UP000029518"/>
    </source>
</evidence>
<dbReference type="EMBL" id="CP009285">
    <property type="protein sequence ID" value="AIQ57489.1"/>
    <property type="molecule type" value="Genomic_DNA"/>
</dbReference>
<keyword evidence="1" id="KW-0547">Nucleotide-binding</keyword>
<dbReference type="Proteomes" id="UP000029518">
    <property type="component" value="Chromosome"/>
</dbReference>
<dbReference type="PROSITE" id="PS50975">
    <property type="entry name" value="ATP_GRASP"/>
    <property type="match status" value="1"/>
</dbReference>
<dbReference type="AlphaFoldDB" id="A0A089MLT2"/>
<dbReference type="GO" id="GO:0005737">
    <property type="term" value="C:cytoplasm"/>
    <property type="evidence" value="ECO:0007669"/>
    <property type="project" value="TreeGrafter"/>
</dbReference>
<accession>A0A089MLT2</accession>
<gene>
    <name evidence="3" type="ORF">PBOR_11535</name>
</gene>
<dbReference type="PANTHER" id="PTHR21621">
    <property type="entry name" value="RIBOSOMAL PROTEIN S6 MODIFICATION PROTEIN"/>
    <property type="match status" value="1"/>
</dbReference>
<dbReference type="Gene3D" id="3.30.470.20">
    <property type="entry name" value="ATP-grasp fold, B domain"/>
    <property type="match status" value="1"/>
</dbReference>
<name>A0A089MLT2_PAEBO</name>
<evidence type="ECO:0000259" key="2">
    <source>
        <dbReference type="PROSITE" id="PS50975"/>
    </source>
</evidence>
<protein>
    <submittedName>
        <fullName evidence="3">Endospore coat-associated protein</fullName>
    </submittedName>
</protein>
<dbReference type="GO" id="GO:0018169">
    <property type="term" value="F:ribosomal S6-glutamic acid ligase activity"/>
    <property type="evidence" value="ECO:0007669"/>
    <property type="project" value="TreeGrafter"/>
</dbReference>
<organism evidence="3 4">
    <name type="scientific">Paenibacillus borealis</name>
    <dbReference type="NCBI Taxonomy" id="160799"/>
    <lineage>
        <taxon>Bacteria</taxon>
        <taxon>Bacillati</taxon>
        <taxon>Bacillota</taxon>
        <taxon>Bacilli</taxon>
        <taxon>Bacillales</taxon>
        <taxon>Paenibacillaceae</taxon>
        <taxon>Paenibacillus</taxon>
    </lineage>
</organism>
<sequence length="376" mass="43437">MPEPVLGILTLYLNDAKQLEEKSVYRRMIIEGSRIGLDVFVFTPADVHVSKEQINALVYDIKSGTWSRKWRSFPNMIYDRCRIQRSQRFQQLLRFRARYDHLTFLNRPLRNKWTVHQTFSQRSRFRQHMPETLLYQSSADLHRMLKFSPVVYVKPINGTGGRGILRIERQREGKHLYDIQGRRQSRQIIAPRKVTLNRLESIVRQWCLGGRFLVQQGIPLRLPSGRFHDYRMLVQKNGQGVWEFTGMAGRVGAARSVTSNLHGGGHAMKAEVLLKQWLGSEERADKAMRTAEKLGLEAAAYLEDSFGALCELALDLAIDREGKIYVLEVNPKPAREVFARSGDSATYRKALIRPLEYAMWVYKNKNTPSSAKTVEE</sequence>
<dbReference type="SUPFAM" id="SSF56059">
    <property type="entry name" value="Glutathione synthetase ATP-binding domain-like"/>
    <property type="match status" value="1"/>
</dbReference>
<dbReference type="GO" id="GO:0005524">
    <property type="term" value="F:ATP binding"/>
    <property type="evidence" value="ECO:0007669"/>
    <property type="project" value="UniProtKB-UniRule"/>
</dbReference>
<reference evidence="3" key="1">
    <citation type="submission" date="2014-08" db="EMBL/GenBank/DDBJ databases">
        <title>Comparative genomics of the Paenibacillus odorifer group.</title>
        <authorList>
            <person name="den Bakker H.C."/>
            <person name="Tsai Y.-C.Y.-C."/>
            <person name="Martin N."/>
            <person name="Korlach J."/>
            <person name="Wiedmann M."/>
        </authorList>
    </citation>
    <scope>NUCLEOTIDE SEQUENCE [LARGE SCALE GENOMIC DNA]</scope>
    <source>
        <strain evidence="3">DSM 13188</strain>
    </source>
</reference>
<evidence type="ECO:0000256" key="1">
    <source>
        <dbReference type="PROSITE-ProRule" id="PRU00409"/>
    </source>
</evidence>
<dbReference type="HOGENOM" id="CLU_044334_0_0_9"/>
<dbReference type="RefSeq" id="WP_042211718.1">
    <property type="nucleotide sequence ID" value="NZ_CP009285.1"/>
</dbReference>
<dbReference type="InterPro" id="IPR026838">
    <property type="entry name" value="YheC/D"/>
</dbReference>
<dbReference type="InterPro" id="IPR011761">
    <property type="entry name" value="ATP-grasp"/>
</dbReference>
<feature type="domain" description="ATP-grasp" evidence="2">
    <location>
        <begin position="119"/>
        <end position="356"/>
    </location>
</feature>
<dbReference type="GO" id="GO:0009432">
    <property type="term" value="P:SOS response"/>
    <property type="evidence" value="ECO:0007669"/>
    <property type="project" value="TreeGrafter"/>
</dbReference>
<evidence type="ECO:0000313" key="3">
    <source>
        <dbReference type="EMBL" id="AIQ57489.1"/>
    </source>
</evidence>
<dbReference type="PANTHER" id="PTHR21621:SF0">
    <property type="entry name" value="BETA-CITRYLGLUTAMATE SYNTHASE B-RELATED"/>
    <property type="match status" value="1"/>
</dbReference>
<proteinExistence type="predicted"/>